<dbReference type="PANTHER" id="PTHR22550">
    <property type="entry name" value="SPORE GERMINATION PROTEIN"/>
    <property type="match status" value="1"/>
</dbReference>
<dbReference type="GO" id="GO:0009847">
    <property type="term" value="P:spore germination"/>
    <property type="evidence" value="ECO:0007669"/>
    <property type="project" value="UniProtKB-UniRule"/>
</dbReference>
<protein>
    <submittedName>
        <fullName evidence="6">Spore germination protein B1</fullName>
    </submittedName>
</protein>
<keyword evidence="3 4" id="KW-0472">Membrane</keyword>
<evidence type="ECO:0000256" key="5">
    <source>
        <dbReference type="SAM" id="Phobius"/>
    </source>
</evidence>
<dbReference type="InterPro" id="IPR004995">
    <property type="entry name" value="Spore_Ger"/>
</dbReference>
<keyword evidence="5" id="KW-0812">Transmembrane</keyword>
<dbReference type="InterPro" id="IPR050768">
    <property type="entry name" value="UPF0353/GerABKA_families"/>
</dbReference>
<evidence type="ECO:0000256" key="4">
    <source>
        <dbReference type="PIRNR" id="PIRNR005690"/>
    </source>
</evidence>
<dbReference type="PIRSF" id="PIRSF005690">
    <property type="entry name" value="GerBA"/>
    <property type="match status" value="1"/>
</dbReference>
<evidence type="ECO:0000256" key="2">
    <source>
        <dbReference type="ARBA" id="ARBA00005278"/>
    </source>
</evidence>
<organism evidence="6 7">
    <name type="scientific">Pseudoneobacillus rhizosphaerae</name>
    <dbReference type="NCBI Taxonomy" id="2880968"/>
    <lineage>
        <taxon>Bacteria</taxon>
        <taxon>Bacillati</taxon>
        <taxon>Bacillota</taxon>
        <taxon>Bacilli</taxon>
        <taxon>Bacillales</taxon>
        <taxon>Bacillaceae</taxon>
        <taxon>Pseudoneobacillus</taxon>
    </lineage>
</organism>
<evidence type="ECO:0000256" key="1">
    <source>
        <dbReference type="ARBA" id="ARBA00004141"/>
    </source>
</evidence>
<accession>A0A9C7G7I1</accession>
<evidence type="ECO:0000256" key="3">
    <source>
        <dbReference type="ARBA" id="ARBA00023136"/>
    </source>
</evidence>
<feature type="transmembrane region" description="Helical" evidence="5">
    <location>
        <begin position="272"/>
        <end position="294"/>
    </location>
</feature>
<keyword evidence="7" id="KW-1185">Reference proteome</keyword>
<comment type="similarity">
    <text evidence="2 4">Belongs to the GerABKA family.</text>
</comment>
<evidence type="ECO:0000313" key="6">
    <source>
        <dbReference type="EMBL" id="CAG9607168.1"/>
    </source>
</evidence>
<sequence length="514" mass="57689">MLKNLVSFISDKFKIKNDYPEQLSTDDIKLKEQNIDTSLKKNIETFERIYFIPDNTDVKIRHLFIPGINKKAAIIYISSIMDTKIIEETVIRPLQNNQHTTIEITNIISAESVSTAEKIKDALKEINKGSCALFIDGEDQVYLIGAANFQGRSIEKPENEVSLLGPKEAFNEKAMTNISLIRKKIKNENLIIEATTISKRSKDELYIVYVKDLVNEELLKNIKDRLNTIDMDIIQNLSILEQIIEERPKSIFPTILNTERPDRAAYFLEDGFIVLIMENSPSALILPATFWSFFHSADDRYQRFLYANFTRVIRGSALFITIFISAIYVSVTNYHAEMVPSDLLLAISATREKVPFPTFIEVLMMESAFELIREAGLRVPNPIGPTIGIVGALILGQAAVQANIVSPIVVIVVALSGLSSFAIGDISMNFAIRIIRFGMIIAGGVLGIYGMAAIFTIGLFYVVSIKSFGVPYLAPMTPKYISSNDTIFRKLTKNERFRPGYLKPKDVTKKAGDS</sequence>
<comment type="caution">
    <text evidence="6">The sequence shown here is derived from an EMBL/GenBank/DDBJ whole genome shotgun (WGS) entry which is preliminary data.</text>
</comment>
<keyword evidence="5" id="KW-1133">Transmembrane helix</keyword>
<dbReference type="Proteomes" id="UP000789845">
    <property type="component" value="Unassembled WGS sequence"/>
</dbReference>
<gene>
    <name evidence="6" type="primary">gerBA_1</name>
    <name evidence="6" type="ORF">NEOCIP111885_00858</name>
</gene>
<name>A0A9C7G7I1_9BACI</name>
<evidence type="ECO:0000313" key="7">
    <source>
        <dbReference type="Proteomes" id="UP000789845"/>
    </source>
</evidence>
<dbReference type="AlphaFoldDB" id="A0A9C7G7I1"/>
<dbReference type="EMBL" id="CAKJTG010000004">
    <property type="protein sequence ID" value="CAG9607168.1"/>
    <property type="molecule type" value="Genomic_DNA"/>
</dbReference>
<feature type="transmembrane region" description="Helical" evidence="5">
    <location>
        <begin position="315"/>
        <end position="334"/>
    </location>
</feature>
<dbReference type="GO" id="GO:0005886">
    <property type="term" value="C:plasma membrane"/>
    <property type="evidence" value="ECO:0007669"/>
    <property type="project" value="UniProtKB-SubCell"/>
</dbReference>
<feature type="transmembrane region" description="Helical" evidence="5">
    <location>
        <begin position="404"/>
        <end position="423"/>
    </location>
</feature>
<feature type="transmembrane region" description="Helical" evidence="5">
    <location>
        <begin position="435"/>
        <end position="463"/>
    </location>
</feature>
<dbReference type="Pfam" id="PF03323">
    <property type="entry name" value="GerA"/>
    <property type="match status" value="1"/>
</dbReference>
<comment type="subcellular location">
    <subcellularLocation>
        <location evidence="4">Cell membrane</location>
    </subcellularLocation>
    <subcellularLocation>
        <location evidence="1">Membrane</location>
        <topology evidence="1">Multi-pass membrane protein</topology>
    </subcellularLocation>
</comment>
<dbReference type="PANTHER" id="PTHR22550:SF5">
    <property type="entry name" value="LEUCINE ZIPPER PROTEIN 4"/>
    <property type="match status" value="1"/>
</dbReference>
<proteinExistence type="inferred from homology"/>
<reference evidence="6" key="1">
    <citation type="submission" date="2021-10" db="EMBL/GenBank/DDBJ databases">
        <authorList>
            <person name="Criscuolo A."/>
        </authorList>
    </citation>
    <scope>NUCLEOTIDE SEQUENCE</scope>
    <source>
        <strain evidence="6">CIP111885</strain>
    </source>
</reference>